<feature type="coiled-coil region" evidence="1">
    <location>
        <begin position="4"/>
        <end position="34"/>
    </location>
</feature>
<keyword evidence="1" id="KW-0175">Coiled coil</keyword>
<organism evidence="2 3">
    <name type="scientific">Fructilactobacillus cliffordii</name>
    <dbReference type="NCBI Taxonomy" id="2940299"/>
    <lineage>
        <taxon>Bacteria</taxon>
        <taxon>Bacillati</taxon>
        <taxon>Bacillota</taxon>
        <taxon>Bacilli</taxon>
        <taxon>Lactobacillales</taxon>
        <taxon>Lactobacillaceae</taxon>
        <taxon>Fructilactobacillus</taxon>
    </lineage>
</organism>
<protein>
    <submittedName>
        <fullName evidence="2">Uncharacterized protein</fullName>
    </submittedName>
</protein>
<sequence>MARNINLSADERKLEEARKNLEKKKRMMSEMIGQQIMGYKNFKSTADFDRWFKKVKRWEAGVDE</sequence>
<reference evidence="2" key="1">
    <citation type="submission" date="2022-05" db="EMBL/GenBank/DDBJ databases">
        <authorList>
            <person name="Oliphant S.A."/>
            <person name="Watson-Haigh N.S."/>
            <person name="Sumby K.M."/>
            <person name="Gardner J.M."/>
            <person name="Jiranek V."/>
        </authorList>
    </citation>
    <scope>NUCLEOTIDE SEQUENCE</scope>
    <source>
        <strain evidence="2">KI4_B1</strain>
        <plasmid evidence="2">p1unnamed</plasmid>
    </source>
</reference>
<dbReference type="RefSeq" id="WP_252767518.1">
    <property type="nucleotide sequence ID" value="NZ_CP097120.1"/>
</dbReference>
<keyword evidence="3" id="KW-1185">Reference proteome</keyword>
<evidence type="ECO:0000256" key="1">
    <source>
        <dbReference type="SAM" id="Coils"/>
    </source>
</evidence>
<proteinExistence type="predicted"/>
<geneLocation type="plasmid" evidence="2 3">
    <name>p1unnamed</name>
</geneLocation>
<accession>A0A9Q8ZVF0</accession>
<evidence type="ECO:0000313" key="2">
    <source>
        <dbReference type="EMBL" id="USS89972.1"/>
    </source>
</evidence>
<keyword evidence="2" id="KW-0614">Plasmid</keyword>
<gene>
    <name evidence="2" type="ORF">M3M40_07230</name>
</gene>
<evidence type="ECO:0000313" key="3">
    <source>
        <dbReference type="Proteomes" id="UP001055911"/>
    </source>
</evidence>
<name>A0A9Q8ZVF0_9LACO</name>
<dbReference type="Proteomes" id="UP001055911">
    <property type="component" value="Plasmid p1unnamed"/>
</dbReference>
<dbReference type="EMBL" id="CP097120">
    <property type="protein sequence ID" value="USS89972.1"/>
    <property type="molecule type" value="Genomic_DNA"/>
</dbReference>
<dbReference type="AlphaFoldDB" id="A0A9Q8ZVF0"/>